<dbReference type="Gene3D" id="3.30.559.10">
    <property type="entry name" value="Chloramphenicol acetyltransferase-like domain"/>
    <property type="match status" value="1"/>
</dbReference>
<organism evidence="1 2">
    <name type="scientific">Conoideocrella luteorostrata</name>
    <dbReference type="NCBI Taxonomy" id="1105319"/>
    <lineage>
        <taxon>Eukaryota</taxon>
        <taxon>Fungi</taxon>
        <taxon>Dikarya</taxon>
        <taxon>Ascomycota</taxon>
        <taxon>Pezizomycotina</taxon>
        <taxon>Sordariomycetes</taxon>
        <taxon>Hypocreomycetidae</taxon>
        <taxon>Hypocreales</taxon>
        <taxon>Clavicipitaceae</taxon>
        <taxon>Conoideocrella</taxon>
    </lineage>
</organism>
<sequence>MGWTMRFNDVLDANMLHESFKKLLEIGDWRKLSGRLRRNDKGHLEIRVPKQFTPDMPAVEYKHDTAMSNESINCHPIGKDFPEPTDQPSIRPLPEKLRCFMAPDDFPATVDVLVQSDKSQVALTITSFTDATLVSIALPHTLGDIVSLVQLIQNWSRVLCGRASDVPPLLDAFVDVLEPLEDDEILPREDFLLESKQLGSFGLAKFMARQLLEKTQRNRQLQSLYIPKDKYQALLSKVRAEAQEIAAKQDDSTSTKKPDRPLNEIDIITSWFIRIISSQEATPRPVTIFTLYNMRFLIKSLMQMQAKGVFTQTMVSGSCAMFSGEEATSGSVSEIAKSYRAQVAKQTTEGQVLANLRRVRRELKTGNLKFAMYGETDSLLIYSNPLAKLGLVKMANFAPAVIATAPPHTTEKSTIRSNPPGTMVSNVFNPLNWADMGLDGLFPLGNDHAGGSWIMAKMSAGSWNAVIEELDKL</sequence>
<proteinExistence type="predicted"/>
<dbReference type="AlphaFoldDB" id="A0AAJ0CTT2"/>
<keyword evidence="2" id="KW-1185">Reference proteome</keyword>
<protein>
    <submittedName>
        <fullName evidence="1">Uncharacterized protein</fullName>
    </submittedName>
</protein>
<evidence type="ECO:0000313" key="1">
    <source>
        <dbReference type="EMBL" id="KAK2601761.1"/>
    </source>
</evidence>
<reference evidence="1" key="1">
    <citation type="submission" date="2023-06" db="EMBL/GenBank/DDBJ databases">
        <title>Conoideocrella luteorostrata (Hypocreales: Clavicipitaceae), a potential biocontrol fungus for elongate hemlock scale in United States Christmas tree production areas.</title>
        <authorList>
            <person name="Barrett H."/>
            <person name="Lovett B."/>
            <person name="Macias A.M."/>
            <person name="Stajich J.E."/>
            <person name="Kasson M.T."/>
        </authorList>
    </citation>
    <scope>NUCLEOTIDE SEQUENCE</scope>
    <source>
        <strain evidence="1">ARSEF 14590</strain>
    </source>
</reference>
<evidence type="ECO:0000313" key="2">
    <source>
        <dbReference type="Proteomes" id="UP001251528"/>
    </source>
</evidence>
<comment type="caution">
    <text evidence="1">The sequence shown here is derived from an EMBL/GenBank/DDBJ whole genome shotgun (WGS) entry which is preliminary data.</text>
</comment>
<name>A0AAJ0CTT2_9HYPO</name>
<dbReference type="InterPro" id="IPR023213">
    <property type="entry name" value="CAT-like_dom_sf"/>
</dbReference>
<dbReference type="Proteomes" id="UP001251528">
    <property type="component" value="Unassembled WGS sequence"/>
</dbReference>
<dbReference type="EMBL" id="JASWJB010000070">
    <property type="protein sequence ID" value="KAK2601761.1"/>
    <property type="molecule type" value="Genomic_DNA"/>
</dbReference>
<accession>A0AAJ0CTT2</accession>
<gene>
    <name evidence="1" type="ORF">QQS21_004645</name>
</gene>